<name>A0A0E4FZ10_9BRAD</name>
<sequence>MIAEVLNAIAQSDDGKAPLVEAAIKERVKALTDRFPIYQ</sequence>
<gene>
    <name evidence="1" type="ORF">NK6_9756</name>
</gene>
<evidence type="ECO:0000313" key="2">
    <source>
        <dbReference type="Proteomes" id="UP000063308"/>
    </source>
</evidence>
<dbReference type="EMBL" id="AP014685">
    <property type="protein sequence ID" value="BAR62891.1"/>
    <property type="molecule type" value="Genomic_DNA"/>
</dbReference>
<dbReference type="GO" id="GO:0032259">
    <property type="term" value="P:methylation"/>
    <property type="evidence" value="ECO:0007669"/>
    <property type="project" value="UniProtKB-KW"/>
</dbReference>
<reference evidence="1 2" key="1">
    <citation type="submission" date="2014-11" db="EMBL/GenBank/DDBJ databases">
        <title>Symbiosis island explosion on the genome of extra-slow-growing strains of soybean bradyrhizobia with massive insertion sequences.</title>
        <authorList>
            <person name="Iida T."/>
            <person name="Minamisawa K."/>
        </authorList>
    </citation>
    <scope>NUCLEOTIDE SEQUENCE [LARGE SCALE GENOMIC DNA]</scope>
    <source>
        <strain evidence="1 2">NK6</strain>
    </source>
</reference>
<organism evidence="1 2">
    <name type="scientific">Bradyrhizobium diazoefficiens</name>
    <dbReference type="NCBI Taxonomy" id="1355477"/>
    <lineage>
        <taxon>Bacteria</taxon>
        <taxon>Pseudomonadati</taxon>
        <taxon>Pseudomonadota</taxon>
        <taxon>Alphaproteobacteria</taxon>
        <taxon>Hyphomicrobiales</taxon>
        <taxon>Nitrobacteraceae</taxon>
        <taxon>Bradyrhizobium</taxon>
    </lineage>
</organism>
<keyword evidence="1" id="KW-0489">Methyltransferase</keyword>
<evidence type="ECO:0000313" key="1">
    <source>
        <dbReference type="EMBL" id="BAR62891.1"/>
    </source>
</evidence>
<dbReference type="AlphaFoldDB" id="A0A0E4FZ10"/>
<accession>A0A0E4FZ10</accession>
<dbReference type="Proteomes" id="UP000063308">
    <property type="component" value="Chromosome"/>
</dbReference>
<keyword evidence="1" id="KW-0808">Transferase</keyword>
<proteinExistence type="predicted"/>
<dbReference type="GO" id="GO:0008168">
    <property type="term" value="F:methyltransferase activity"/>
    <property type="evidence" value="ECO:0007669"/>
    <property type="project" value="UniProtKB-KW"/>
</dbReference>
<protein>
    <submittedName>
        <fullName evidence="1">Serine hydroxymethyltransferase</fullName>
    </submittedName>
</protein>